<dbReference type="InterPro" id="IPR005805">
    <property type="entry name" value="Rieske_Fe-S_prot_C"/>
</dbReference>
<name>A0A1V4HQI1_9BACL</name>
<keyword evidence="2" id="KW-0479">Metal-binding</keyword>
<evidence type="ECO:0000256" key="2">
    <source>
        <dbReference type="ARBA" id="ARBA00022723"/>
    </source>
</evidence>
<dbReference type="InterPro" id="IPR036188">
    <property type="entry name" value="FAD/NAD-bd_sf"/>
</dbReference>
<dbReference type="PRINTS" id="PR00162">
    <property type="entry name" value="RIESKE"/>
</dbReference>
<dbReference type="GO" id="GO:0016020">
    <property type="term" value="C:membrane"/>
    <property type="evidence" value="ECO:0007669"/>
    <property type="project" value="InterPro"/>
</dbReference>
<evidence type="ECO:0000256" key="5">
    <source>
        <dbReference type="ARBA" id="ARBA00023157"/>
    </source>
</evidence>
<evidence type="ECO:0000259" key="6">
    <source>
        <dbReference type="PROSITE" id="PS51296"/>
    </source>
</evidence>
<dbReference type="PANTHER" id="PTHR13847:SF274">
    <property type="entry name" value="RIESKE 2FE-2S IRON-SULFUR PROTEIN YHFW-RELATED"/>
    <property type="match status" value="1"/>
</dbReference>
<dbReference type="GO" id="GO:0051537">
    <property type="term" value="F:2 iron, 2 sulfur cluster binding"/>
    <property type="evidence" value="ECO:0007669"/>
    <property type="project" value="UniProtKB-KW"/>
</dbReference>
<dbReference type="STRING" id="1469647.BC351_17475"/>
<dbReference type="AlphaFoldDB" id="A0A1V4HQI1"/>
<evidence type="ECO:0000256" key="1">
    <source>
        <dbReference type="ARBA" id="ARBA00022714"/>
    </source>
</evidence>
<evidence type="ECO:0000313" key="7">
    <source>
        <dbReference type="EMBL" id="OPH60470.1"/>
    </source>
</evidence>
<dbReference type="InterPro" id="IPR036922">
    <property type="entry name" value="Rieske_2Fe-2S_sf"/>
</dbReference>
<keyword evidence="3" id="KW-0408">Iron</keyword>
<dbReference type="SUPFAM" id="SSF51971">
    <property type="entry name" value="Nucleotide-binding domain"/>
    <property type="match status" value="1"/>
</dbReference>
<dbReference type="Pfam" id="PF01266">
    <property type="entry name" value="DAO"/>
    <property type="match status" value="1"/>
</dbReference>
<keyword evidence="1" id="KW-0001">2Fe-2S</keyword>
<dbReference type="Gene3D" id="3.50.50.60">
    <property type="entry name" value="FAD/NAD(P)-binding domain"/>
    <property type="match status" value="1"/>
</dbReference>
<accession>A0A1V4HQI1</accession>
<sequence>MLNASYIPQFPESYWSVSADERDLYPKLEGNIEADVAVVGGGIAGITTAYLLAKEGFKVVLIEAGRLLNGTTAHTTAKITAQHDLIYDELIKQDGREKASLYYQANNEALQFIKDTIAKHDITCGYSMQDAYVYTDADSYINNLENEMKAYDLLGIAGEYVTSIPLQIPSKAAVVMRNQAQFHPLHYLNVLVDELIKAQGQIYEHTTAVDVEEGDSPRVLTSDGFQITCKQVVSCTHFPFYDGHGFYFARMHADRSYVLAVQTEEAYPGGMYISAEEPKRSIRYVDTEDASGLLLVGGQSHKTGQGICTINHYEALQQYALKNFRLDKIAYRWSAQDLITGDKIPFIGHIKASSRNVYIATGFHKWGMTNGTAAALLIRDQILNKQNPYADLYTPSRSVSWTTIKHIASDNFDVAKHLIAGKLEMAKMRPEDLSLDEGSVVTVQGKRAGAYKDEQGKLYLVDTTCTHMGCEVEWNNGERTWDCPCHGSRFSVQGEVIEGPAEKPLKRIE</sequence>
<dbReference type="PANTHER" id="PTHR13847">
    <property type="entry name" value="SARCOSINE DEHYDROGENASE-RELATED"/>
    <property type="match status" value="1"/>
</dbReference>
<keyword evidence="5" id="KW-1015">Disulfide bond</keyword>
<dbReference type="FunFam" id="2.102.10.10:FF:000014">
    <property type="entry name" value="Oxidoreductase, FAD dependent"/>
    <property type="match status" value="1"/>
</dbReference>
<organism evidence="7 8">
    <name type="scientific">Paenibacillus ferrarius</name>
    <dbReference type="NCBI Taxonomy" id="1469647"/>
    <lineage>
        <taxon>Bacteria</taxon>
        <taxon>Bacillati</taxon>
        <taxon>Bacillota</taxon>
        <taxon>Bacilli</taxon>
        <taxon>Bacillales</taxon>
        <taxon>Paenibacillaceae</taxon>
        <taxon>Paenibacillus</taxon>
    </lineage>
</organism>
<dbReference type="Gene3D" id="3.30.9.10">
    <property type="entry name" value="D-Amino Acid Oxidase, subunit A, domain 2"/>
    <property type="match status" value="1"/>
</dbReference>
<dbReference type="EMBL" id="MBTG01000004">
    <property type="protein sequence ID" value="OPH60470.1"/>
    <property type="molecule type" value="Genomic_DNA"/>
</dbReference>
<keyword evidence="8" id="KW-1185">Reference proteome</keyword>
<dbReference type="SUPFAM" id="SSF50022">
    <property type="entry name" value="ISP domain"/>
    <property type="match status" value="1"/>
</dbReference>
<dbReference type="GO" id="GO:0016705">
    <property type="term" value="F:oxidoreductase activity, acting on paired donors, with incorporation or reduction of molecular oxygen"/>
    <property type="evidence" value="ECO:0007669"/>
    <property type="project" value="UniProtKB-ARBA"/>
</dbReference>
<dbReference type="CDD" id="cd03477">
    <property type="entry name" value="Rieske_YhfW_C"/>
    <property type="match status" value="1"/>
</dbReference>
<dbReference type="InterPro" id="IPR017941">
    <property type="entry name" value="Rieske_2Fe-2S"/>
</dbReference>
<dbReference type="OrthoDB" id="9767869at2"/>
<evidence type="ECO:0000256" key="4">
    <source>
        <dbReference type="ARBA" id="ARBA00023014"/>
    </source>
</evidence>
<keyword evidence="4" id="KW-0411">Iron-sulfur</keyword>
<dbReference type="Gene3D" id="2.102.10.10">
    <property type="entry name" value="Rieske [2Fe-2S] iron-sulphur domain"/>
    <property type="match status" value="1"/>
</dbReference>
<evidence type="ECO:0000256" key="3">
    <source>
        <dbReference type="ARBA" id="ARBA00023004"/>
    </source>
</evidence>
<comment type="caution">
    <text evidence="7">The sequence shown here is derived from an EMBL/GenBank/DDBJ whole genome shotgun (WGS) entry which is preliminary data.</text>
</comment>
<evidence type="ECO:0000313" key="8">
    <source>
        <dbReference type="Proteomes" id="UP000190626"/>
    </source>
</evidence>
<dbReference type="PROSITE" id="PS51296">
    <property type="entry name" value="RIESKE"/>
    <property type="match status" value="1"/>
</dbReference>
<dbReference type="InterPro" id="IPR006076">
    <property type="entry name" value="FAD-dep_OxRdtase"/>
</dbReference>
<feature type="domain" description="Rieske" evidence="6">
    <location>
        <begin position="425"/>
        <end position="509"/>
    </location>
</feature>
<dbReference type="Proteomes" id="UP000190626">
    <property type="component" value="Unassembled WGS sequence"/>
</dbReference>
<dbReference type="GO" id="GO:0005737">
    <property type="term" value="C:cytoplasm"/>
    <property type="evidence" value="ECO:0007669"/>
    <property type="project" value="TreeGrafter"/>
</dbReference>
<dbReference type="GO" id="GO:0004497">
    <property type="term" value="F:monooxygenase activity"/>
    <property type="evidence" value="ECO:0007669"/>
    <property type="project" value="UniProtKB-ARBA"/>
</dbReference>
<dbReference type="Pfam" id="PF00355">
    <property type="entry name" value="Rieske"/>
    <property type="match status" value="1"/>
</dbReference>
<gene>
    <name evidence="7" type="ORF">BC351_17475</name>
</gene>
<protein>
    <submittedName>
        <fullName evidence="7">(2Fe-2S)-binding protein</fullName>
    </submittedName>
</protein>
<proteinExistence type="predicted"/>
<reference evidence="8" key="1">
    <citation type="submission" date="2016-07" db="EMBL/GenBank/DDBJ databases">
        <authorList>
            <person name="Florea S."/>
            <person name="Webb J.S."/>
            <person name="Jaromczyk J."/>
            <person name="Schardl C.L."/>
        </authorList>
    </citation>
    <scope>NUCLEOTIDE SEQUENCE [LARGE SCALE GENOMIC DNA]</scope>
    <source>
        <strain evidence="8">CY1</strain>
    </source>
</reference>
<dbReference type="InterPro" id="IPR038010">
    <property type="entry name" value="YhfW_C"/>
</dbReference>
<dbReference type="GO" id="GO:0046872">
    <property type="term" value="F:metal ion binding"/>
    <property type="evidence" value="ECO:0007669"/>
    <property type="project" value="UniProtKB-KW"/>
</dbReference>